<dbReference type="InterPro" id="IPR051321">
    <property type="entry name" value="PHA/PHB_synthase"/>
</dbReference>
<name>A0A3N5XWX8_9ALTE</name>
<dbReference type="InterPro" id="IPR010915">
    <property type="entry name" value="PHB_depoly_PhaZ"/>
</dbReference>
<sequence>MNYQAYDFMARGGHVMHDGYSLLNDMLMHPGNPLSYTWFGKVTSASLETAMRLTRRYDKLGFNINEITLGNKKFVVQERVALSKPFCDLIHFDRVGHEVEHKVLLVAPLSGHHATLLKGTVEALLPDHEVYITDWLDAREVPLEAGPFSFDCYVSYLIEMLEFLGPDTSVIAICQPTVQALIASAVMAQQKNPCAPTSLTLMAGPIDPSQNPTRVNEFSQKHPMSWFKRFAIQKVPLGYPGAGREVYPGFMQLGGFISMNQETHLKKYSNFFMNLLYGEEEDADRFRAFYDEYMAVLDMPAEFYLETIERVFKRNEIAKGLITYQGEPVDFSSIVDMALLTVEGANDDICGLGQTEAAHTICKSIPKSKRVHHVQQGAGHYGIFSGSKFRKHIRPLITDFIHKHES</sequence>
<organism evidence="2 3">
    <name type="scientific">Alteromonas sediminis</name>
    <dbReference type="NCBI Taxonomy" id="2259342"/>
    <lineage>
        <taxon>Bacteria</taxon>
        <taxon>Pseudomonadati</taxon>
        <taxon>Pseudomonadota</taxon>
        <taxon>Gammaproteobacteria</taxon>
        <taxon>Alteromonadales</taxon>
        <taxon>Alteromonadaceae</taxon>
        <taxon>Alteromonas/Salinimonas group</taxon>
        <taxon>Alteromonas</taxon>
    </lineage>
</organism>
<dbReference type="PIRSF" id="PIRSF020818">
    <property type="entry name" value="PHB_depoly_PhaZ"/>
    <property type="match status" value="1"/>
</dbReference>
<dbReference type="PANTHER" id="PTHR36837:SF4">
    <property type="entry name" value="BLR0908 PROTEIN"/>
    <property type="match status" value="1"/>
</dbReference>
<reference evidence="2 3" key="1">
    <citation type="submission" date="2018-11" db="EMBL/GenBank/DDBJ databases">
        <authorList>
            <person name="Ye M.-Q."/>
            <person name="Du Z.-J."/>
        </authorList>
    </citation>
    <scope>NUCLEOTIDE SEQUENCE [LARGE SCALE GENOMIC DNA]</scope>
    <source>
        <strain evidence="2 3">U0105</strain>
    </source>
</reference>
<dbReference type="OrthoDB" id="9800634at2"/>
<comment type="caution">
    <text evidence="2">The sequence shown here is derived from an EMBL/GenBank/DDBJ whole genome shotgun (WGS) entry which is preliminary data.</text>
</comment>
<dbReference type="Pfam" id="PF06850">
    <property type="entry name" value="PHB_depo_C"/>
    <property type="match status" value="1"/>
</dbReference>
<evidence type="ECO:0000313" key="2">
    <source>
        <dbReference type="EMBL" id="RPJ64863.1"/>
    </source>
</evidence>
<dbReference type="Gene3D" id="3.40.50.1820">
    <property type="entry name" value="alpha/beta hydrolase"/>
    <property type="match status" value="1"/>
</dbReference>
<dbReference type="PANTHER" id="PTHR36837">
    <property type="entry name" value="POLY(3-HYDROXYALKANOATE) POLYMERASE SUBUNIT PHAC"/>
    <property type="match status" value="1"/>
</dbReference>
<dbReference type="EMBL" id="RPOK01000007">
    <property type="protein sequence ID" value="RPJ64863.1"/>
    <property type="molecule type" value="Genomic_DNA"/>
</dbReference>
<dbReference type="Proteomes" id="UP000275281">
    <property type="component" value="Unassembled WGS sequence"/>
</dbReference>
<evidence type="ECO:0000313" key="3">
    <source>
        <dbReference type="Proteomes" id="UP000275281"/>
    </source>
</evidence>
<dbReference type="InterPro" id="IPR029058">
    <property type="entry name" value="AB_hydrolase_fold"/>
</dbReference>
<gene>
    <name evidence="2" type="primary">phaZ</name>
    <name evidence="2" type="ORF">DRW07_18175</name>
</gene>
<dbReference type="AlphaFoldDB" id="A0A3N5XWX8"/>
<proteinExistence type="predicted"/>
<feature type="domain" description="PHB de-polymerase C-terminal" evidence="1">
    <location>
        <begin position="203"/>
        <end position="404"/>
    </location>
</feature>
<evidence type="ECO:0000259" key="1">
    <source>
        <dbReference type="Pfam" id="PF06850"/>
    </source>
</evidence>
<keyword evidence="3" id="KW-1185">Reference proteome</keyword>
<dbReference type="NCBIfam" id="TIGR01849">
    <property type="entry name" value="PHB_depoly_PhaZ"/>
    <property type="match status" value="1"/>
</dbReference>
<protein>
    <submittedName>
        <fullName evidence="2">Polyhydroxyalkanoate depolymerase</fullName>
    </submittedName>
</protein>
<dbReference type="SUPFAM" id="SSF53474">
    <property type="entry name" value="alpha/beta-Hydrolases"/>
    <property type="match status" value="1"/>
</dbReference>
<dbReference type="InterPro" id="IPR009656">
    <property type="entry name" value="PHB_depo_C"/>
</dbReference>
<accession>A0A3N5XWX8</accession>